<name>A0A538S8F4_UNCEI</name>
<keyword evidence="2" id="KW-0521">NADP</keyword>
<comment type="caution">
    <text evidence="4">The sequence shown here is derived from an EMBL/GenBank/DDBJ whole genome shotgun (WGS) entry which is preliminary data.</text>
</comment>
<dbReference type="InterPro" id="IPR008030">
    <property type="entry name" value="NmrA-like"/>
</dbReference>
<dbReference type="Pfam" id="PF05368">
    <property type="entry name" value="NmrA"/>
    <property type="match status" value="1"/>
</dbReference>
<comment type="similarity">
    <text evidence="1">Belongs to the NmrA-type oxidoreductase family.</text>
</comment>
<dbReference type="InterPro" id="IPR051164">
    <property type="entry name" value="NmrA-like_oxidored"/>
</dbReference>
<accession>A0A538S8F4</accession>
<reference evidence="4 5" key="1">
    <citation type="journal article" date="2019" name="Nat. Microbiol.">
        <title>Mediterranean grassland soil C-N compound turnover is dependent on rainfall and depth, and is mediated by genomically divergent microorganisms.</title>
        <authorList>
            <person name="Diamond S."/>
            <person name="Andeer P.F."/>
            <person name="Li Z."/>
            <person name="Crits-Christoph A."/>
            <person name="Burstein D."/>
            <person name="Anantharaman K."/>
            <person name="Lane K.R."/>
            <person name="Thomas B.C."/>
            <person name="Pan C."/>
            <person name="Northen T.R."/>
            <person name="Banfield J.F."/>
        </authorList>
    </citation>
    <scope>NUCLEOTIDE SEQUENCE [LARGE SCALE GENOMIC DNA]</scope>
    <source>
        <strain evidence="4">WS_2</strain>
    </source>
</reference>
<protein>
    <recommendedName>
        <fullName evidence="3">NmrA-like domain-containing protein</fullName>
    </recommendedName>
</protein>
<evidence type="ECO:0000256" key="2">
    <source>
        <dbReference type="ARBA" id="ARBA00022857"/>
    </source>
</evidence>
<dbReference type="InterPro" id="IPR036291">
    <property type="entry name" value="NAD(P)-bd_dom_sf"/>
</dbReference>
<dbReference type="EMBL" id="VBOS01000519">
    <property type="protein sequence ID" value="TMQ47662.1"/>
    <property type="molecule type" value="Genomic_DNA"/>
</dbReference>
<evidence type="ECO:0000256" key="1">
    <source>
        <dbReference type="ARBA" id="ARBA00006328"/>
    </source>
</evidence>
<dbReference type="SUPFAM" id="SSF51735">
    <property type="entry name" value="NAD(P)-binding Rossmann-fold domains"/>
    <property type="match status" value="1"/>
</dbReference>
<dbReference type="Gene3D" id="3.40.50.720">
    <property type="entry name" value="NAD(P)-binding Rossmann-like Domain"/>
    <property type="match status" value="1"/>
</dbReference>
<organism evidence="4 5">
    <name type="scientific">Eiseniibacteriota bacterium</name>
    <dbReference type="NCBI Taxonomy" id="2212470"/>
    <lineage>
        <taxon>Bacteria</taxon>
        <taxon>Candidatus Eiseniibacteriota</taxon>
    </lineage>
</organism>
<dbReference type="Proteomes" id="UP000317716">
    <property type="component" value="Unassembled WGS sequence"/>
</dbReference>
<gene>
    <name evidence="4" type="ORF">E6K72_13800</name>
</gene>
<evidence type="ECO:0000313" key="5">
    <source>
        <dbReference type="Proteomes" id="UP000317716"/>
    </source>
</evidence>
<dbReference type="PANTHER" id="PTHR42748:SF7">
    <property type="entry name" value="NMRA LIKE REDOX SENSOR 1-RELATED"/>
    <property type="match status" value="1"/>
</dbReference>
<dbReference type="PANTHER" id="PTHR42748">
    <property type="entry name" value="NITROGEN METABOLITE REPRESSION PROTEIN NMRA FAMILY MEMBER"/>
    <property type="match status" value="1"/>
</dbReference>
<proteinExistence type="inferred from homology"/>
<dbReference type="AlphaFoldDB" id="A0A538S8F4"/>
<evidence type="ECO:0000259" key="3">
    <source>
        <dbReference type="Pfam" id="PF05368"/>
    </source>
</evidence>
<sequence>MFFMDNWISPWFLPSLQQGQLAIGLKPETPLQMIAVGDIGKYGLWAFEHHAELNGRAIDIAGDRRTMPETAEILGRAMGRRLEFVRLPIEQVRSMSADYATMLEWFDRVGYDADIAAASRESGILPTTLPEWAVSAHWAPAPAAL</sequence>
<evidence type="ECO:0000313" key="4">
    <source>
        <dbReference type="EMBL" id="TMQ47662.1"/>
    </source>
</evidence>
<feature type="domain" description="NmrA-like" evidence="3">
    <location>
        <begin position="2"/>
        <end position="132"/>
    </location>
</feature>